<dbReference type="InterPro" id="IPR029044">
    <property type="entry name" value="Nucleotide-diphossugar_trans"/>
</dbReference>
<comment type="caution">
    <text evidence="1">The sequence shown here is derived from an EMBL/GenBank/DDBJ whole genome shotgun (WGS) entry which is preliminary data.</text>
</comment>
<dbReference type="Pfam" id="PF01501">
    <property type="entry name" value="Glyco_transf_8"/>
    <property type="match status" value="1"/>
</dbReference>
<organism evidence="1 2">
    <name type="scientific">Limosilactobacillus reuteri</name>
    <name type="common">Lactobacillus reuteri</name>
    <dbReference type="NCBI Taxonomy" id="1598"/>
    <lineage>
        <taxon>Bacteria</taxon>
        <taxon>Bacillati</taxon>
        <taxon>Bacillota</taxon>
        <taxon>Bacilli</taxon>
        <taxon>Lactobacillales</taxon>
        <taxon>Lactobacillaceae</taxon>
        <taxon>Limosilactobacillus</taxon>
    </lineage>
</organism>
<dbReference type="InterPro" id="IPR050587">
    <property type="entry name" value="GNT1/Glycosyltrans_8"/>
</dbReference>
<evidence type="ECO:0000313" key="2">
    <source>
        <dbReference type="Proteomes" id="UP000027731"/>
    </source>
</evidence>
<dbReference type="SUPFAM" id="SSF53448">
    <property type="entry name" value="Nucleotide-diphospho-sugar transferases"/>
    <property type="match status" value="1"/>
</dbReference>
<dbReference type="PATRIC" id="fig|1598.90.peg.1384"/>
<dbReference type="GO" id="GO:0016757">
    <property type="term" value="F:glycosyltransferase activity"/>
    <property type="evidence" value="ECO:0007669"/>
    <property type="project" value="InterPro"/>
</dbReference>
<dbReference type="EMBL" id="JOSX01000020">
    <property type="protein sequence ID" value="KEK14313.1"/>
    <property type="molecule type" value="Genomic_DNA"/>
</dbReference>
<gene>
    <name evidence="1" type="ORF">LR3_00285</name>
</gene>
<dbReference type="PANTHER" id="PTHR11183">
    <property type="entry name" value="GLYCOGENIN SUBFAMILY MEMBER"/>
    <property type="match status" value="1"/>
</dbReference>
<dbReference type="AlphaFoldDB" id="A0A073JML1"/>
<name>A0A073JML1_LIMRT</name>
<dbReference type="InterPro" id="IPR002495">
    <property type="entry name" value="Glyco_trans_8"/>
</dbReference>
<protein>
    <recommendedName>
        <fullName evidence="3">Family 8 glycosyl transferase</fullName>
    </recommendedName>
</protein>
<sequence length="401" mass="46615">MEKTIALAGNYSYIRQIETTIKSVLFHNVNITFYLMNNDIPQDWFKMINTKINPIGSEIIDKKVDPTLLNNEHISQQHLDVIAYAKFFVPELVTADTVIYIDSDTIITGNLDSLFELTFSDDELVAAAREIENQSVCNDGVIVYNNKRLRKIKGLTSHLLELGQNDNLYNGDQSVFNKYFDGKIKVLPDQYNYEAGMDSWAYMQSQTDMQEKLEAVDDPIIIHYANNDKPWNNFSSGRMREIWWKYYATDWTSIVEQTNRMNVSLRQIKVPEIKKHLFTFTNDQSLEQLEQLVQHLPECEFHICAYTHVGWQLARMVQYPNVKVCPDVLSYRVNELIDTADLYLDINYGPKDEKIISKFIDTGKPLLAFDSVKDNNIHADNYHVFADDQIDKMINFINEKN</sequence>
<dbReference type="Gene3D" id="3.90.550.10">
    <property type="entry name" value="Spore Coat Polysaccharide Biosynthesis Protein SpsA, Chain A"/>
    <property type="match status" value="1"/>
</dbReference>
<proteinExistence type="predicted"/>
<evidence type="ECO:0008006" key="3">
    <source>
        <dbReference type="Google" id="ProtNLM"/>
    </source>
</evidence>
<reference evidence="1 2" key="1">
    <citation type="submission" date="2014-06" db="EMBL/GenBank/DDBJ databases">
        <title>Genetic determinant of reutericyclin biosynthesis of Lactobacillus reuteri.</title>
        <authorList>
            <person name="Lin X."/>
            <person name="Duar R."/>
            <person name="Walter J."/>
            <person name="Gaenzle M."/>
        </authorList>
    </citation>
    <scope>NUCLEOTIDE SEQUENCE [LARGE SCALE GENOMIC DNA]</scope>
    <source>
        <strain evidence="1 2">LTH2584</strain>
    </source>
</reference>
<accession>A0A073JML1</accession>
<dbReference type="Proteomes" id="UP000027731">
    <property type="component" value="Unassembled WGS sequence"/>
</dbReference>
<dbReference type="CDD" id="cd04194">
    <property type="entry name" value="GT8_A4GalT_like"/>
    <property type="match status" value="1"/>
</dbReference>
<evidence type="ECO:0000313" key="1">
    <source>
        <dbReference type="EMBL" id="KEK14313.1"/>
    </source>
</evidence>